<dbReference type="InterPro" id="IPR004518">
    <property type="entry name" value="MazG-like_dom"/>
</dbReference>
<dbReference type="NCBIfam" id="NF007113">
    <property type="entry name" value="PRK09562.1"/>
    <property type="match status" value="1"/>
</dbReference>
<dbReference type="CDD" id="cd11529">
    <property type="entry name" value="NTP-PPase_MazG_Cterm"/>
    <property type="match status" value="1"/>
</dbReference>
<dbReference type="Proteomes" id="UP000297225">
    <property type="component" value="Unassembled WGS sequence"/>
</dbReference>
<dbReference type="GO" id="GO:0046061">
    <property type="term" value="P:dATP catabolic process"/>
    <property type="evidence" value="ECO:0007669"/>
    <property type="project" value="TreeGrafter"/>
</dbReference>
<dbReference type="GO" id="GO:0046052">
    <property type="term" value="P:UTP catabolic process"/>
    <property type="evidence" value="ECO:0007669"/>
    <property type="project" value="TreeGrafter"/>
</dbReference>
<dbReference type="PANTHER" id="PTHR30522:SF0">
    <property type="entry name" value="NUCLEOSIDE TRIPHOSPHATE PYROPHOSPHOHYDROLASE"/>
    <property type="match status" value="1"/>
</dbReference>
<dbReference type="FunFam" id="1.10.287.1080:FF:000001">
    <property type="entry name" value="Nucleoside triphosphate pyrophosphohydrolase"/>
    <property type="match status" value="1"/>
</dbReference>
<dbReference type="InterPro" id="IPR048015">
    <property type="entry name" value="NTP-PPase_MazG-like_N"/>
</dbReference>
<dbReference type="GO" id="GO:0047693">
    <property type="term" value="F:ATP diphosphatase activity"/>
    <property type="evidence" value="ECO:0007669"/>
    <property type="project" value="UniProtKB-EC"/>
</dbReference>
<comment type="catalytic activity">
    <reaction evidence="1">
        <text>ATP + H2O = AMP + diphosphate + H(+)</text>
        <dbReference type="Rhea" id="RHEA:14245"/>
        <dbReference type="ChEBI" id="CHEBI:15377"/>
        <dbReference type="ChEBI" id="CHEBI:15378"/>
        <dbReference type="ChEBI" id="CHEBI:30616"/>
        <dbReference type="ChEBI" id="CHEBI:33019"/>
        <dbReference type="ChEBI" id="CHEBI:456215"/>
        <dbReference type="EC" id="3.6.1.8"/>
    </reaction>
</comment>
<feature type="domain" description="NTP pyrophosphohydrolase MazG-like" evidence="5">
    <location>
        <begin position="36"/>
        <end position="108"/>
    </location>
</feature>
<comment type="similarity">
    <text evidence="2">Belongs to the nucleoside triphosphate pyrophosphohydrolase family.</text>
</comment>
<evidence type="ECO:0000313" key="6">
    <source>
        <dbReference type="EMBL" id="TFH94769.1"/>
    </source>
</evidence>
<evidence type="ECO:0000256" key="3">
    <source>
        <dbReference type="ARBA" id="ARBA00066372"/>
    </source>
</evidence>
<dbReference type="AlphaFoldDB" id="A0A4Y8WPF2"/>
<dbReference type="InterPro" id="IPR011551">
    <property type="entry name" value="NTP_PyrPHydrolase_MazG"/>
</dbReference>
<dbReference type="FunFam" id="1.10.287.1080:FF:000003">
    <property type="entry name" value="Nucleoside triphosphate pyrophosphohydrolase"/>
    <property type="match status" value="1"/>
</dbReference>
<dbReference type="GO" id="GO:0006203">
    <property type="term" value="P:dGTP catabolic process"/>
    <property type="evidence" value="ECO:0007669"/>
    <property type="project" value="TreeGrafter"/>
</dbReference>
<accession>A0A4Y8WPF2</accession>
<protein>
    <recommendedName>
        <fullName evidence="4">Nucleoside triphosphate pyrophosphohydrolase</fullName>
        <ecNumber evidence="3">3.6.1.8</ecNumber>
    </recommendedName>
</protein>
<comment type="caution">
    <text evidence="6">The sequence shown here is derived from an EMBL/GenBank/DDBJ whole genome shotgun (WGS) entry which is preliminary data.</text>
</comment>
<evidence type="ECO:0000256" key="1">
    <source>
        <dbReference type="ARBA" id="ARBA00052141"/>
    </source>
</evidence>
<gene>
    <name evidence="6" type="primary">mazG</name>
    <name evidence="6" type="ORF">E4P47_06135</name>
</gene>
<evidence type="ECO:0000313" key="7">
    <source>
        <dbReference type="Proteomes" id="UP000297225"/>
    </source>
</evidence>
<dbReference type="STRING" id="1122973.GCA_000379925_00537"/>
<dbReference type="SUPFAM" id="SSF101386">
    <property type="entry name" value="all-alpha NTP pyrophosphatases"/>
    <property type="match status" value="2"/>
</dbReference>
<dbReference type="NCBIfam" id="TIGR00444">
    <property type="entry name" value="mazG"/>
    <property type="match status" value="1"/>
</dbReference>
<dbReference type="EMBL" id="SPNC01000087">
    <property type="protein sequence ID" value="TFH94769.1"/>
    <property type="molecule type" value="Genomic_DNA"/>
</dbReference>
<evidence type="ECO:0000259" key="5">
    <source>
        <dbReference type="Pfam" id="PF03819"/>
    </source>
</evidence>
<organism evidence="6 7">
    <name type="scientific">Porphyromonas levii</name>
    <dbReference type="NCBI Taxonomy" id="28114"/>
    <lineage>
        <taxon>Bacteria</taxon>
        <taxon>Pseudomonadati</taxon>
        <taxon>Bacteroidota</taxon>
        <taxon>Bacteroidia</taxon>
        <taxon>Bacteroidales</taxon>
        <taxon>Porphyromonadaceae</taxon>
        <taxon>Porphyromonas</taxon>
    </lineage>
</organism>
<dbReference type="EC" id="3.6.1.8" evidence="3"/>
<reference evidence="6 7" key="1">
    <citation type="submission" date="2019-03" db="EMBL/GenBank/DDBJ databases">
        <title>Porphyromonas levii Isolated from the Uterus of Dairy Cows.</title>
        <authorList>
            <person name="Francis A.M."/>
        </authorList>
    </citation>
    <scope>NUCLEOTIDE SEQUENCE [LARGE SCALE GENOMIC DNA]</scope>
    <source>
        <strain evidence="6 7">AF5678</strain>
    </source>
</reference>
<dbReference type="Gene3D" id="1.10.287.1080">
    <property type="entry name" value="MazG-like"/>
    <property type="match status" value="2"/>
</dbReference>
<evidence type="ECO:0000256" key="2">
    <source>
        <dbReference type="ARBA" id="ARBA00061115"/>
    </source>
</evidence>
<dbReference type="GO" id="GO:0006950">
    <property type="term" value="P:response to stress"/>
    <property type="evidence" value="ECO:0007669"/>
    <property type="project" value="UniProtKB-ARBA"/>
</dbReference>
<dbReference type="CDD" id="cd11528">
    <property type="entry name" value="NTP-PPase_MazG_Nterm"/>
    <property type="match status" value="1"/>
</dbReference>
<proteinExistence type="inferred from homology"/>
<dbReference type="GO" id="GO:0046081">
    <property type="term" value="P:dUTP catabolic process"/>
    <property type="evidence" value="ECO:0007669"/>
    <property type="project" value="TreeGrafter"/>
</dbReference>
<evidence type="ECO:0000256" key="4">
    <source>
        <dbReference type="ARBA" id="ARBA00074799"/>
    </source>
</evidence>
<name>A0A4Y8WPF2_9PORP</name>
<keyword evidence="6" id="KW-0378">Hydrolase</keyword>
<keyword evidence="7" id="KW-1185">Reference proteome</keyword>
<dbReference type="RefSeq" id="WP_134852628.1">
    <property type="nucleotide sequence ID" value="NZ_CP197400.1"/>
</dbReference>
<dbReference type="GO" id="GO:0046076">
    <property type="term" value="P:dTTP catabolic process"/>
    <property type="evidence" value="ECO:0007669"/>
    <property type="project" value="TreeGrafter"/>
</dbReference>
<dbReference type="Pfam" id="PF03819">
    <property type="entry name" value="MazG"/>
    <property type="match status" value="1"/>
</dbReference>
<dbReference type="InterPro" id="IPR048011">
    <property type="entry name" value="NTP-PPase_MazG-like_C"/>
</dbReference>
<dbReference type="GO" id="GO:0046047">
    <property type="term" value="P:TTP catabolic process"/>
    <property type="evidence" value="ECO:0007669"/>
    <property type="project" value="TreeGrafter"/>
</dbReference>
<sequence>MSAYKKSTREEKLEALGHLLDVLDRLRVECPWDAKQTNLSLRPNTIEEVFELSEALLHEDDREISKELGDVLLHVLFYAKIGEEKEAFDIASVAHGEAEKLIFRHPHIYGSVQVNDAHDVEQNWEQIKLKEKGGNKTVLSGVPSGLPSMIKAYRVQEKAANVGFDWEQRSDVWDKVEEELRELRQEIEGDGTQAHKEGELGDFLFSLINMGRLYGVDPDTSLERTNQKFIRRFGYIEERAKAAGKSLKEMTLGEMDALWNEAKRSE</sequence>
<dbReference type="PANTHER" id="PTHR30522">
    <property type="entry name" value="NUCLEOSIDE TRIPHOSPHATE PYROPHOSPHOHYDROLASE"/>
    <property type="match status" value="1"/>
</dbReference>